<dbReference type="EMBL" id="WEHW01000001">
    <property type="protein sequence ID" value="KAB7652794.1"/>
    <property type="molecule type" value="Genomic_DNA"/>
</dbReference>
<evidence type="ECO:0000256" key="1">
    <source>
        <dbReference type="ARBA" id="ARBA00010552"/>
    </source>
</evidence>
<sequence>MTKFSIAASPAAPKALGHYVQGVRSGNLIITSGQIPLVPETGALVKEPAEAMRQVLSNLTAIVEDAGGSKDTIARVDIYVTDLKDFPAMNAAYAEFFGTHKPARFCAEVKGLPAGAVLEASVMAFAAD</sequence>
<keyword evidence="3" id="KW-1185">Reference proteome</keyword>
<dbReference type="InterPro" id="IPR006175">
    <property type="entry name" value="YjgF/YER057c/UK114"/>
</dbReference>
<comment type="caution">
    <text evidence="2">The sequence shown here is derived from an EMBL/GenBank/DDBJ whole genome shotgun (WGS) entry which is preliminary data.</text>
</comment>
<dbReference type="InterPro" id="IPR006056">
    <property type="entry name" value="RidA"/>
</dbReference>
<dbReference type="AlphaFoldDB" id="A0AAI9SFR4"/>
<dbReference type="SUPFAM" id="SSF55298">
    <property type="entry name" value="YjgF-like"/>
    <property type="match status" value="1"/>
</dbReference>
<evidence type="ECO:0000313" key="3">
    <source>
        <dbReference type="Proteomes" id="UP000469462"/>
    </source>
</evidence>
<comment type="similarity">
    <text evidence="1">Belongs to the RutC family.</text>
</comment>
<dbReference type="FunFam" id="3.30.1330.40:FF:000001">
    <property type="entry name" value="L-PSP family endoribonuclease"/>
    <property type="match status" value="1"/>
</dbReference>
<dbReference type="InterPro" id="IPR035959">
    <property type="entry name" value="RutC-like_sf"/>
</dbReference>
<dbReference type="GO" id="GO:0019239">
    <property type="term" value="F:deaminase activity"/>
    <property type="evidence" value="ECO:0007669"/>
    <property type="project" value="TreeGrafter"/>
</dbReference>
<dbReference type="Proteomes" id="UP000469462">
    <property type="component" value="Unassembled WGS sequence"/>
</dbReference>
<dbReference type="RefSeq" id="WP_139687756.1">
    <property type="nucleotide sequence ID" value="NZ_WEHW01000001.1"/>
</dbReference>
<gene>
    <name evidence="2" type="ORF">GBM96_00105</name>
</gene>
<dbReference type="NCBIfam" id="TIGR00004">
    <property type="entry name" value="Rid family detoxifying hydrolase"/>
    <property type="match status" value="1"/>
</dbReference>
<dbReference type="CDD" id="cd00448">
    <property type="entry name" value="YjgF_YER057c_UK114_family"/>
    <property type="match status" value="1"/>
</dbReference>
<dbReference type="Pfam" id="PF01042">
    <property type="entry name" value="Ribonuc_L-PSP"/>
    <property type="match status" value="1"/>
</dbReference>
<accession>A0AAI9SFR4</accession>
<organism evidence="2 3">
    <name type="scientific">Sutterella seckii</name>
    <dbReference type="NCBI Taxonomy" id="1944635"/>
    <lineage>
        <taxon>Bacteria</taxon>
        <taxon>Pseudomonadati</taxon>
        <taxon>Pseudomonadota</taxon>
        <taxon>Betaproteobacteria</taxon>
        <taxon>Burkholderiales</taxon>
        <taxon>Sutterellaceae</taxon>
        <taxon>Sutterella</taxon>
    </lineage>
</organism>
<reference evidence="2 3" key="1">
    <citation type="submission" date="2019-10" db="EMBL/GenBank/DDBJ databases">
        <title>Genome diversity of Sutterella seckii.</title>
        <authorList>
            <person name="Chaplin A.V."/>
            <person name="Sokolova S.R."/>
            <person name="Mosin K.A."/>
            <person name="Ivanova E.L."/>
            <person name="Kochetkova T.O."/>
            <person name="Goltsov A.Y."/>
            <person name="Trofimov D.Y."/>
            <person name="Efimov B.A."/>
        </authorList>
    </citation>
    <scope>NUCLEOTIDE SEQUENCE [LARGE SCALE GENOMIC DNA]</scope>
    <source>
        <strain evidence="2 3">ASD3426</strain>
    </source>
</reference>
<name>A0AAI9SFR4_9BURK</name>
<dbReference type="GO" id="GO:0005829">
    <property type="term" value="C:cytosol"/>
    <property type="evidence" value="ECO:0007669"/>
    <property type="project" value="TreeGrafter"/>
</dbReference>
<evidence type="ECO:0000313" key="2">
    <source>
        <dbReference type="EMBL" id="KAB7652794.1"/>
    </source>
</evidence>
<proteinExistence type="inferred from homology"/>
<dbReference type="PANTHER" id="PTHR11803:SF39">
    <property type="entry name" value="2-IMINOBUTANOATE_2-IMINOPROPANOATE DEAMINASE"/>
    <property type="match status" value="1"/>
</dbReference>
<dbReference type="Gene3D" id="3.30.1330.40">
    <property type="entry name" value="RutC-like"/>
    <property type="match status" value="1"/>
</dbReference>
<protein>
    <submittedName>
        <fullName evidence="2">Reactive intermediate/imine deaminase</fullName>
    </submittedName>
</protein>
<dbReference type="PANTHER" id="PTHR11803">
    <property type="entry name" value="2-IMINOBUTANOATE/2-IMINOPROPANOATE DEAMINASE RIDA"/>
    <property type="match status" value="1"/>
</dbReference>